<dbReference type="Proteomes" id="UP000298111">
    <property type="component" value="Unassembled WGS sequence"/>
</dbReference>
<reference evidence="1 2" key="1">
    <citation type="submission" date="2018-10" db="EMBL/GenBank/DDBJ databases">
        <title>Isolation of pseudouridimycin from Streptomyces albus DSM 40763.</title>
        <authorList>
            <person name="Rosenqvist P."/>
            <person name="Metsae-Ketelae M."/>
            <person name="Virta P."/>
        </authorList>
    </citation>
    <scope>NUCLEOTIDE SEQUENCE [LARGE SCALE GENOMIC DNA]</scope>
    <source>
        <strain evidence="1 2">DSM 40763</strain>
    </source>
</reference>
<organism evidence="1 2">
    <name type="scientific">Streptomyces albus</name>
    <dbReference type="NCBI Taxonomy" id="1888"/>
    <lineage>
        <taxon>Bacteria</taxon>
        <taxon>Bacillati</taxon>
        <taxon>Actinomycetota</taxon>
        <taxon>Actinomycetes</taxon>
        <taxon>Kitasatosporales</taxon>
        <taxon>Streptomycetaceae</taxon>
        <taxon>Streptomyces</taxon>
    </lineage>
</organism>
<gene>
    <name evidence="1" type="ORF">D8771_03415</name>
</gene>
<name>A0A8H1QU17_9ACTN</name>
<dbReference type="EMBL" id="RCIY01000009">
    <property type="protein sequence ID" value="TGG88612.1"/>
    <property type="molecule type" value="Genomic_DNA"/>
</dbReference>
<sequence>MARFQVKPAMQPGVDRAVVLQGVKEVTAHCAAAGGSPRSAFGDPDARAVQVATGLVPTDRAARERRCNAVVDALDVLGKAGDVATCDRLKPVVPAKGAFLVEPMTP</sequence>
<dbReference type="AlphaFoldDB" id="A0A8H1QU17"/>
<proteinExistence type="predicted"/>
<evidence type="ECO:0000313" key="2">
    <source>
        <dbReference type="Proteomes" id="UP000298111"/>
    </source>
</evidence>
<comment type="caution">
    <text evidence="1">The sequence shown here is derived from an EMBL/GenBank/DDBJ whole genome shotgun (WGS) entry which is preliminary data.</text>
</comment>
<protein>
    <submittedName>
        <fullName evidence="1">Uncharacterized protein</fullName>
    </submittedName>
</protein>
<accession>A0A8H1QU17</accession>
<evidence type="ECO:0000313" key="1">
    <source>
        <dbReference type="EMBL" id="TGG88612.1"/>
    </source>
</evidence>